<name>A0ABU0SNS1_9ACTN</name>
<gene>
    <name evidence="1" type="ORF">QF035_002747</name>
</gene>
<organism evidence="1 2">
    <name type="scientific">Streptomyces umbrinus</name>
    <dbReference type="NCBI Taxonomy" id="67370"/>
    <lineage>
        <taxon>Bacteria</taxon>
        <taxon>Bacillati</taxon>
        <taxon>Actinomycetota</taxon>
        <taxon>Actinomycetes</taxon>
        <taxon>Kitasatosporales</taxon>
        <taxon>Streptomycetaceae</taxon>
        <taxon>Streptomyces</taxon>
        <taxon>Streptomyces phaeochromogenes group</taxon>
    </lineage>
</organism>
<dbReference type="RefSeq" id="WP_307520488.1">
    <property type="nucleotide sequence ID" value="NZ_JAUSZI010000002.1"/>
</dbReference>
<dbReference type="EMBL" id="JAUSZI010000002">
    <property type="protein sequence ID" value="MDQ1025165.1"/>
    <property type="molecule type" value="Genomic_DNA"/>
</dbReference>
<evidence type="ECO:0000313" key="1">
    <source>
        <dbReference type="EMBL" id="MDQ1025165.1"/>
    </source>
</evidence>
<evidence type="ECO:0000313" key="2">
    <source>
        <dbReference type="Proteomes" id="UP001230328"/>
    </source>
</evidence>
<accession>A0ABU0SNS1</accession>
<keyword evidence="2" id="KW-1185">Reference proteome</keyword>
<sequence>MSRHLRKPVKEISAAVKQLTSAITRMGDWAAKARALAHNATA</sequence>
<reference evidence="1 2" key="1">
    <citation type="submission" date="2023-07" db="EMBL/GenBank/DDBJ databases">
        <title>Comparative genomics of wheat-associated soil bacteria to identify genetic determinants of phenazine resistance.</title>
        <authorList>
            <person name="Mouncey N."/>
        </authorList>
    </citation>
    <scope>NUCLEOTIDE SEQUENCE [LARGE SCALE GENOMIC DNA]</scope>
    <source>
        <strain evidence="1 2">V2I4</strain>
    </source>
</reference>
<dbReference type="Proteomes" id="UP001230328">
    <property type="component" value="Unassembled WGS sequence"/>
</dbReference>
<proteinExistence type="predicted"/>
<protein>
    <submittedName>
        <fullName evidence="1">Uncharacterized protein</fullName>
    </submittedName>
</protein>
<comment type="caution">
    <text evidence="1">The sequence shown here is derived from an EMBL/GenBank/DDBJ whole genome shotgun (WGS) entry which is preliminary data.</text>
</comment>